<gene>
    <name evidence="1" type="ORF">KPSA1_00134</name>
</gene>
<accession>A0A2V0QCD8</accession>
<evidence type="ECO:0000313" key="1">
    <source>
        <dbReference type="EMBL" id="GBH06802.1"/>
    </source>
</evidence>
<evidence type="ECO:0000313" key="2">
    <source>
        <dbReference type="Proteomes" id="UP000247480"/>
    </source>
</evidence>
<dbReference type="Proteomes" id="UP000247480">
    <property type="component" value="Unassembled WGS sequence"/>
</dbReference>
<organism evidence="1 2">
    <name type="scientific">Pseudomonas syringae pv. actinidiae</name>
    <dbReference type="NCBI Taxonomy" id="103796"/>
    <lineage>
        <taxon>Bacteria</taxon>
        <taxon>Pseudomonadati</taxon>
        <taxon>Pseudomonadota</taxon>
        <taxon>Gammaproteobacteria</taxon>
        <taxon>Pseudomonadales</taxon>
        <taxon>Pseudomonadaceae</taxon>
        <taxon>Pseudomonas</taxon>
        <taxon>Pseudomonas syringae</taxon>
    </lineage>
</organism>
<proteinExistence type="predicted"/>
<protein>
    <submittedName>
        <fullName evidence="1">Uncharacterized protein</fullName>
    </submittedName>
</protein>
<sequence>MRLTGFVEGNEIVAHVRLIVLKIGEPEVLNTRKIRLAA</sequence>
<dbReference type="EMBL" id="BGJZ01000003">
    <property type="protein sequence ID" value="GBH06802.1"/>
    <property type="molecule type" value="Genomic_DNA"/>
</dbReference>
<name>A0A2V0QCD8_PSESF</name>
<comment type="caution">
    <text evidence="1">The sequence shown here is derived from an EMBL/GenBank/DDBJ whole genome shotgun (WGS) entry which is preliminary data.</text>
</comment>
<dbReference type="AlphaFoldDB" id="A0A2V0QCD8"/>
<reference evidence="1 2" key="1">
    <citation type="submission" date="2018-04" db="EMBL/GenBank/DDBJ databases">
        <title>Draft genome sequence of Pseudomonas syringae pv. actinidiae biovar 1 strains isolated from kiwifruit in Kagawa prefecture.</title>
        <authorList>
            <person name="Tabuchi M."/>
            <person name="Saito M."/>
            <person name="Fujiwara S."/>
            <person name="Sasa N."/>
            <person name="Akimitsu K."/>
            <person name="Gomi K."/>
            <person name="Konishi-Sugita S."/>
            <person name="Hamano K."/>
            <person name="Kataoka I."/>
        </authorList>
    </citation>
    <scope>NUCLEOTIDE SEQUENCE [LARGE SCALE GENOMIC DNA]</scope>
    <source>
        <strain evidence="1 2">MAFF212206</strain>
    </source>
</reference>